<name>T2GFY8_MEGG1</name>
<dbReference type="Gene3D" id="1.10.1220.10">
    <property type="entry name" value="Met repressor-like"/>
    <property type="match status" value="1"/>
</dbReference>
<accession>T2GFY8</accession>
<keyword evidence="1" id="KW-0614">Plasmid</keyword>
<dbReference type="PATRIC" id="fig|1121448.10.peg.3516"/>
<dbReference type="EMBL" id="CP006586">
    <property type="protein sequence ID" value="AGW15238.1"/>
    <property type="molecule type" value="Genomic_DNA"/>
</dbReference>
<dbReference type="HOGENOM" id="CLU_2394923_0_0_7"/>
<dbReference type="AlphaFoldDB" id="T2GFY8"/>
<reference evidence="2" key="2">
    <citation type="submission" date="2013-07" db="EMBL/GenBank/DDBJ databases">
        <authorList>
            <person name="Morais-Silva F.O."/>
            <person name="Rezende A.M."/>
            <person name="Pimentel C."/>
            <person name="Resende D.M."/>
            <person name="Santos C.I."/>
            <person name="Clemente C."/>
            <person name="de Oliveira L.M."/>
            <person name="da Silva S.M."/>
            <person name="Costa D.A."/>
            <person name="Varela-Raposo A."/>
            <person name="Horacio E.C.A."/>
            <person name="Matos M."/>
            <person name="Flores O."/>
            <person name="Ruiz J.C."/>
            <person name="Rodrigues-Pousada C."/>
        </authorList>
    </citation>
    <scope>NUCLEOTIDE SEQUENCE [LARGE SCALE GENOMIC DNA]</scope>
    <source>
        <strain evidence="2">ATCC 19364 / DSM 1382 / NCIMB 9332 / VKM B-1759</strain>
        <plasmid evidence="2">Plasmid</plasmid>
    </source>
</reference>
<keyword evidence="2" id="KW-1185">Reference proteome</keyword>
<gene>
    <name evidence="1" type="ORF">DGI_4024</name>
</gene>
<dbReference type="SUPFAM" id="SSF47598">
    <property type="entry name" value="Ribbon-helix-helix"/>
    <property type="match status" value="1"/>
</dbReference>
<dbReference type="InterPro" id="IPR010985">
    <property type="entry name" value="Ribbon_hlx_hlx"/>
</dbReference>
<protein>
    <submittedName>
        <fullName evidence="1">Uncharacterized protein</fullName>
    </submittedName>
</protein>
<dbReference type="Proteomes" id="UP000016587">
    <property type="component" value="Plasmid unnamed"/>
</dbReference>
<dbReference type="GO" id="GO:0006355">
    <property type="term" value="P:regulation of DNA-templated transcription"/>
    <property type="evidence" value="ECO:0007669"/>
    <property type="project" value="InterPro"/>
</dbReference>
<evidence type="ECO:0000313" key="1">
    <source>
        <dbReference type="EMBL" id="AGW15238.1"/>
    </source>
</evidence>
<geneLocation type="plasmid" evidence="2"/>
<sequence length="93" mass="10574">MPPLGAEAAIAPEHISANVQLRKSEDVELDKTTDVQLRNDINAHLHKVAEVRKHIVLPEPLAERLRVFCFERRAKEAPVVREALDAYLTRHGY</sequence>
<organism evidence="1 2">
    <name type="scientific">Megalodesulfovibrio gigas (strain ATCC 19364 / DSM 1382 / NCIMB 9332 / VKM B-1759)</name>
    <name type="common">Desulfovibrio gigas</name>
    <dbReference type="NCBI Taxonomy" id="1121448"/>
    <lineage>
        <taxon>Bacteria</taxon>
        <taxon>Pseudomonadati</taxon>
        <taxon>Thermodesulfobacteriota</taxon>
        <taxon>Desulfovibrionia</taxon>
        <taxon>Desulfovibrionales</taxon>
        <taxon>Desulfovibrionaceae</taxon>
        <taxon>Megalodesulfovibrio</taxon>
    </lineage>
</organism>
<dbReference type="KEGG" id="dgg:DGI_4024"/>
<proteinExistence type="predicted"/>
<dbReference type="InterPro" id="IPR013321">
    <property type="entry name" value="Arc_rbn_hlx_hlx"/>
</dbReference>
<evidence type="ECO:0000313" key="2">
    <source>
        <dbReference type="Proteomes" id="UP000016587"/>
    </source>
</evidence>
<reference evidence="1 2" key="1">
    <citation type="journal article" date="2013" name="J. Bacteriol.">
        <title>Roles of HynAB and Ech, the only two hydrogenases found in the model sulfate reducer Desulfovibrio gigas.</title>
        <authorList>
            <person name="Morais-Silva F.O."/>
            <person name="Santos C.I."/>
            <person name="Rodrigues R."/>
            <person name="Pereira I.A."/>
            <person name="Rodrigues-Pousada C."/>
        </authorList>
    </citation>
    <scope>NUCLEOTIDE SEQUENCE [LARGE SCALE GENOMIC DNA]</scope>
    <source>
        <strain evidence="2">ATCC 19364 / DSM 1382 / NCIMB 9332 / VKM B-1759</strain>
        <plasmid evidence="2">Plasmid</plasmid>
    </source>
</reference>